<dbReference type="AlphaFoldDB" id="A0A0W0F5E1"/>
<organism evidence="1 2">
    <name type="scientific">Moniliophthora roreri</name>
    <name type="common">Frosty pod rot fungus</name>
    <name type="synonym">Monilia roreri</name>
    <dbReference type="NCBI Taxonomy" id="221103"/>
    <lineage>
        <taxon>Eukaryota</taxon>
        <taxon>Fungi</taxon>
        <taxon>Dikarya</taxon>
        <taxon>Basidiomycota</taxon>
        <taxon>Agaricomycotina</taxon>
        <taxon>Agaricomycetes</taxon>
        <taxon>Agaricomycetidae</taxon>
        <taxon>Agaricales</taxon>
        <taxon>Marasmiineae</taxon>
        <taxon>Marasmiaceae</taxon>
        <taxon>Moniliophthora</taxon>
    </lineage>
</organism>
<evidence type="ECO:0000313" key="2">
    <source>
        <dbReference type="Proteomes" id="UP000054988"/>
    </source>
</evidence>
<proteinExistence type="predicted"/>
<sequence length="188" mass="20974">MSSPASINSENLQFNFGLDGIENDEPYIYPLPRFQTVFLDPGLGGYMEWPNKKVLTILRARPEWGLTATVANNPNAMKIIKKRIGSRLIHHRNDAKEIIGASMGKYVAETKTFEGESLVRGIGGKQFELTLTVAHLARIAFIRSIYRSAIKVSTDVRSSYMARDLEQDRSAYGHVINALPPTTESFNG</sequence>
<comment type="caution">
    <text evidence="1">The sequence shown here is derived from an EMBL/GenBank/DDBJ whole genome shotgun (WGS) entry which is preliminary data.</text>
</comment>
<dbReference type="EMBL" id="LATX01002314">
    <property type="protein sequence ID" value="KTB31533.1"/>
    <property type="molecule type" value="Genomic_DNA"/>
</dbReference>
<protein>
    <submittedName>
        <fullName evidence="1">Uncharacterized protein</fullName>
    </submittedName>
</protein>
<dbReference type="Proteomes" id="UP000054988">
    <property type="component" value="Unassembled WGS sequence"/>
</dbReference>
<gene>
    <name evidence="1" type="ORF">WG66_15896</name>
</gene>
<accession>A0A0W0F5E1</accession>
<reference evidence="1 2" key="1">
    <citation type="submission" date="2015-12" db="EMBL/GenBank/DDBJ databases">
        <title>Draft genome sequence of Moniliophthora roreri, the causal agent of frosty pod rot of cacao.</title>
        <authorList>
            <person name="Aime M.C."/>
            <person name="Diaz-Valderrama J.R."/>
            <person name="Kijpornyongpan T."/>
            <person name="Phillips-Mora W."/>
        </authorList>
    </citation>
    <scope>NUCLEOTIDE SEQUENCE [LARGE SCALE GENOMIC DNA]</scope>
    <source>
        <strain evidence="1 2">MCA 2952</strain>
    </source>
</reference>
<evidence type="ECO:0000313" key="1">
    <source>
        <dbReference type="EMBL" id="KTB31533.1"/>
    </source>
</evidence>
<name>A0A0W0F5E1_MONRR</name>